<accession>A0ABQ4TR08</accession>
<evidence type="ECO:0000313" key="2">
    <source>
        <dbReference type="Proteomes" id="UP001055101"/>
    </source>
</evidence>
<name>A0ABQ4TR08_9HYPH</name>
<reference evidence="1" key="2">
    <citation type="submission" date="2021-08" db="EMBL/GenBank/DDBJ databases">
        <authorList>
            <person name="Tani A."/>
            <person name="Ola A."/>
            <person name="Ogura Y."/>
            <person name="Katsura K."/>
            <person name="Hayashi T."/>
        </authorList>
    </citation>
    <scope>NUCLEOTIDE SEQUENCE</scope>
    <source>
        <strain evidence="1">DSM 23674</strain>
    </source>
</reference>
<protein>
    <recommendedName>
        <fullName evidence="3">RES domain-containing protein</fullName>
    </recommendedName>
</protein>
<dbReference type="EMBL" id="BPRA01000023">
    <property type="protein sequence ID" value="GJE57431.1"/>
    <property type="molecule type" value="Genomic_DNA"/>
</dbReference>
<sequence>MSQPSRYRIETAACPANPGYHRWTVYRDDKPLDLPGYAYTTAWAASEAARVALHWHLVLTPLRAQPDLQGYPVLGPVAADPTRAAA</sequence>
<evidence type="ECO:0000313" key="1">
    <source>
        <dbReference type="EMBL" id="GJE57431.1"/>
    </source>
</evidence>
<gene>
    <name evidence="1" type="ORF">EKPJFOCH_3946</name>
</gene>
<keyword evidence="2" id="KW-1185">Reference proteome</keyword>
<organism evidence="1 2">
    <name type="scientific">Methylobacterium thuringiense</name>
    <dbReference type="NCBI Taxonomy" id="1003091"/>
    <lineage>
        <taxon>Bacteria</taxon>
        <taxon>Pseudomonadati</taxon>
        <taxon>Pseudomonadota</taxon>
        <taxon>Alphaproteobacteria</taxon>
        <taxon>Hyphomicrobiales</taxon>
        <taxon>Methylobacteriaceae</taxon>
        <taxon>Methylobacterium</taxon>
    </lineage>
</organism>
<dbReference type="Proteomes" id="UP001055101">
    <property type="component" value="Unassembled WGS sequence"/>
</dbReference>
<comment type="caution">
    <text evidence="1">The sequence shown here is derived from an EMBL/GenBank/DDBJ whole genome shotgun (WGS) entry which is preliminary data.</text>
</comment>
<reference evidence="1" key="1">
    <citation type="journal article" date="2021" name="Front. Microbiol.">
        <title>Comprehensive Comparative Genomics and Phenotyping of Methylobacterium Species.</title>
        <authorList>
            <person name="Alessa O."/>
            <person name="Ogura Y."/>
            <person name="Fujitani Y."/>
            <person name="Takami H."/>
            <person name="Hayashi T."/>
            <person name="Sahin N."/>
            <person name="Tani A."/>
        </authorList>
    </citation>
    <scope>NUCLEOTIDE SEQUENCE</scope>
    <source>
        <strain evidence="1">DSM 23674</strain>
    </source>
</reference>
<evidence type="ECO:0008006" key="3">
    <source>
        <dbReference type="Google" id="ProtNLM"/>
    </source>
</evidence>
<dbReference type="RefSeq" id="WP_238232759.1">
    <property type="nucleotide sequence ID" value="NZ_BPRA01000023.1"/>
</dbReference>
<proteinExistence type="predicted"/>